<evidence type="ECO:0000313" key="1">
    <source>
        <dbReference type="EMBL" id="ERJ07423.1"/>
    </source>
</evidence>
<reference evidence="1 2" key="2">
    <citation type="journal article" date="2013" name="PLoS ONE">
        <title>INDIGO - INtegrated Data Warehouse of MIcrobial GenOmes with Examples from the Red Sea Extremophiles.</title>
        <authorList>
            <person name="Alam I."/>
            <person name="Antunes A."/>
            <person name="Kamau A.A."/>
            <person name="Ba Alawi W."/>
            <person name="Kalkatawi M."/>
            <person name="Stingl U."/>
            <person name="Bajic V.B."/>
        </authorList>
    </citation>
    <scope>NUCLEOTIDE SEQUENCE [LARGE SCALE GENOMIC DNA]</scope>
    <source>
        <strain evidence="1 2">SARL4B</strain>
    </source>
</reference>
<name>U2E5D5_9EURY</name>
<protein>
    <submittedName>
        <fullName evidence="1">Uncharacterized protein</fullName>
    </submittedName>
</protein>
<reference evidence="1 2" key="1">
    <citation type="journal article" date="2011" name="J. Bacteriol.">
        <title>Genome sequence of Halorhabdus tiamatea, the first archaeon isolated from a deep-sea anoxic brine lake.</title>
        <authorList>
            <person name="Antunes A."/>
            <person name="Alam I."/>
            <person name="Bajic V.B."/>
            <person name="Stingl U."/>
        </authorList>
    </citation>
    <scope>NUCLEOTIDE SEQUENCE [LARGE SCALE GENOMIC DNA]</scope>
    <source>
        <strain evidence="1 2">SARL4B</strain>
    </source>
</reference>
<dbReference type="AlphaFoldDB" id="U2E5D5"/>
<accession>U2E5D5</accession>
<proteinExistence type="predicted"/>
<organism evidence="1 2">
    <name type="scientific">Halorhabdus tiamatea SARL4B</name>
    <dbReference type="NCBI Taxonomy" id="1033806"/>
    <lineage>
        <taxon>Archaea</taxon>
        <taxon>Methanobacteriati</taxon>
        <taxon>Methanobacteriota</taxon>
        <taxon>Stenosarchaea group</taxon>
        <taxon>Halobacteria</taxon>
        <taxon>Halobacteriales</taxon>
        <taxon>Haloarculaceae</taxon>
        <taxon>Halorhabdus</taxon>
    </lineage>
</organism>
<gene>
    <name evidence="1" type="ORF">HLRTI_000465</name>
</gene>
<comment type="caution">
    <text evidence="1">The sequence shown here is derived from an EMBL/GenBank/DDBJ whole genome shotgun (WGS) entry which is preliminary data.</text>
</comment>
<dbReference type="Proteomes" id="UP000003861">
    <property type="component" value="Unassembled WGS sequence"/>
</dbReference>
<dbReference type="EMBL" id="AFNT02000003">
    <property type="protein sequence ID" value="ERJ07423.1"/>
    <property type="molecule type" value="Genomic_DNA"/>
</dbReference>
<evidence type="ECO:0000313" key="2">
    <source>
        <dbReference type="Proteomes" id="UP000003861"/>
    </source>
</evidence>
<sequence>MFRKFVPLINLLGRVRWLKIFDRLTMPTGPLQEQNDKPE</sequence>